<accession>A0A6G7VIE0</accession>
<dbReference type="EMBL" id="CP049811">
    <property type="protein sequence ID" value="QIK39863.1"/>
    <property type="molecule type" value="Genomic_DNA"/>
</dbReference>
<dbReference type="Gene3D" id="3.40.50.300">
    <property type="entry name" value="P-loop containing nucleotide triphosphate hydrolases"/>
    <property type="match status" value="1"/>
</dbReference>
<organism evidence="1 2">
    <name type="scientific">Pontivivens nitratireducens</name>
    <dbReference type="NCBI Taxonomy" id="2758038"/>
    <lineage>
        <taxon>Bacteria</taxon>
        <taxon>Pseudomonadati</taxon>
        <taxon>Pseudomonadota</taxon>
        <taxon>Alphaproteobacteria</taxon>
        <taxon>Rhodobacterales</taxon>
        <taxon>Paracoccaceae</taxon>
        <taxon>Pontivivens</taxon>
    </lineage>
</organism>
<dbReference type="GO" id="GO:0016740">
    <property type="term" value="F:transferase activity"/>
    <property type="evidence" value="ECO:0007669"/>
    <property type="project" value="UniProtKB-KW"/>
</dbReference>
<evidence type="ECO:0000313" key="1">
    <source>
        <dbReference type="EMBL" id="QIK39863.1"/>
    </source>
</evidence>
<name>A0A6G7VIE0_9RHOB</name>
<dbReference type="InterPro" id="IPR027417">
    <property type="entry name" value="P-loop_NTPase"/>
</dbReference>
<dbReference type="AlphaFoldDB" id="A0A6G7VIE0"/>
<reference evidence="1 2" key="1">
    <citation type="submission" date="2020-03" db="EMBL/GenBank/DDBJ databases">
        <title>Complete genome sequence of Monaibacterium sp. ALG8 with diverse plasmids.</title>
        <authorList>
            <person name="Sun C."/>
        </authorList>
    </citation>
    <scope>NUCLEOTIDE SEQUENCE [LARGE SCALE GENOMIC DNA]</scope>
    <source>
        <strain evidence="1 2">ALG8</strain>
    </source>
</reference>
<sequence>MTGAPYRYFAILGMMRTGSNLLQRSLDQFPSITCHGELFNPAFINGPTNQTDFGMTTAERDADPMALIEAMVANGKPDTLSGFRLFDGHDPQATSAVLQDPSAAKIVLRRNPLDSFVSLKIAKETDQWMLMKQRARRSTRIHFDIAEYRDYLAQSESFYARVNHSLKVSGQTAFAIDYSDVSDLAVLNGLATWLGVDERLDSVEASILRQNPGPLEEKVANYAEMLDLLRNEGGVHRTGEGARSDRAGGLRFMHMTQRAPLLYAAIPGGPNEQVHRWLYGIDGGDPQQDKFATMMETSPPFGSPQNRRALTDWLQTHPGNVCFTCVRHPVARAYDVFMTKFFGSKDEDIFPRIRTHAQERYGMNLPAAGSTDRAALELSGYDVERHRESFGAFLDFLRANLAGRTPMRVDALWAPQYEFIEGFSSAITLSLILREEDLIAGAAYLKKRFSLGDVRNGVLRKSEQDHLFPLDEIWTPQIEAQCRAAYGRDYLQFGFSDWRKA</sequence>
<gene>
    <name evidence="1" type="ORF">G8E03_03235</name>
</gene>
<proteinExistence type="predicted"/>
<protein>
    <submittedName>
        <fullName evidence="1">Sulfotransferase</fullName>
    </submittedName>
</protein>
<dbReference type="RefSeq" id="WP_166188616.1">
    <property type="nucleotide sequence ID" value="NZ_CP049811.1"/>
</dbReference>
<dbReference type="KEGG" id="mon:G8E03_03235"/>
<keyword evidence="1" id="KW-0808">Transferase</keyword>
<evidence type="ECO:0000313" key="2">
    <source>
        <dbReference type="Proteomes" id="UP000500791"/>
    </source>
</evidence>
<keyword evidence="2" id="KW-1185">Reference proteome</keyword>
<dbReference type="SUPFAM" id="SSF52540">
    <property type="entry name" value="P-loop containing nucleoside triphosphate hydrolases"/>
    <property type="match status" value="1"/>
</dbReference>
<dbReference type="Proteomes" id="UP000500791">
    <property type="component" value="Chromosome"/>
</dbReference>